<sequence>MKILKILLFFFLQITLTHAEQKRIVCSLQGLKESISFVMPQKAGELPSVDFSYPLKTSVFSMREGNLLLIAMDEEDSSRLRIFISAQDKKHKNSYEGQFMTDSGGNQLQLDNGPTTCTIKG</sequence>
<dbReference type="RefSeq" id="WP_102046636.1">
    <property type="nucleotide sequence ID" value="NZ_LN681225.1"/>
</dbReference>
<feature type="signal peptide" evidence="1">
    <location>
        <begin position="1"/>
        <end position="19"/>
    </location>
</feature>
<evidence type="ECO:0000256" key="1">
    <source>
        <dbReference type="SAM" id="SignalP"/>
    </source>
</evidence>
<dbReference type="AlphaFoldDB" id="A0A0A8USA2"/>
<evidence type="ECO:0000313" key="3">
    <source>
        <dbReference type="Proteomes" id="UP000032803"/>
    </source>
</evidence>
<dbReference type="OrthoDB" id="8450433at2"/>
<protein>
    <recommendedName>
        <fullName evidence="4">C-type lysozyme inhibitor domain-containing protein</fullName>
    </recommendedName>
</protein>
<evidence type="ECO:0008006" key="4">
    <source>
        <dbReference type="Google" id="ProtNLM"/>
    </source>
</evidence>
<gene>
    <name evidence="2" type="ORF">LHA_1372</name>
</gene>
<feature type="chain" id="PRO_5009754296" description="C-type lysozyme inhibitor domain-containing protein" evidence="1">
    <location>
        <begin position="20"/>
        <end position="121"/>
    </location>
</feature>
<dbReference type="KEGG" id="lha:LHA_1372"/>
<keyword evidence="1" id="KW-0732">Signal</keyword>
<reference evidence="3" key="1">
    <citation type="submission" date="2014-09" db="EMBL/GenBank/DDBJ databases">
        <authorList>
            <person name="Gomez-Valero L."/>
        </authorList>
    </citation>
    <scope>NUCLEOTIDE SEQUENCE [LARGE SCALE GENOMIC DNA]</scope>
    <source>
        <strain evidence="3">ATCC35250</strain>
    </source>
</reference>
<proteinExistence type="predicted"/>
<organism evidence="2 3">
    <name type="scientific">Legionella hackeliae</name>
    <dbReference type="NCBI Taxonomy" id="449"/>
    <lineage>
        <taxon>Bacteria</taxon>
        <taxon>Pseudomonadati</taxon>
        <taxon>Pseudomonadota</taxon>
        <taxon>Gammaproteobacteria</taxon>
        <taxon>Legionellales</taxon>
        <taxon>Legionellaceae</taxon>
        <taxon>Legionella</taxon>
    </lineage>
</organism>
<accession>A0A0A8USA2</accession>
<dbReference type="Proteomes" id="UP000032803">
    <property type="component" value="Chromosome I"/>
</dbReference>
<dbReference type="STRING" id="449.LHA_1372"/>
<name>A0A0A8USA2_LEGHA</name>
<evidence type="ECO:0000313" key="2">
    <source>
        <dbReference type="EMBL" id="CEK10416.1"/>
    </source>
</evidence>
<dbReference type="EMBL" id="LN681225">
    <property type="protein sequence ID" value="CEK10416.1"/>
    <property type="molecule type" value="Genomic_DNA"/>
</dbReference>
<dbReference type="HOGENOM" id="CLU_2035154_0_0_6"/>
<dbReference type="PATRIC" id="fig|449.7.peg.539"/>
<keyword evidence="3" id="KW-1185">Reference proteome</keyword>